<dbReference type="KEGG" id="sbd:ATN00_09850"/>
<proteinExistence type="predicted"/>
<evidence type="ECO:0000313" key="2">
    <source>
        <dbReference type="EMBL" id="ALR20563.1"/>
    </source>
</evidence>
<dbReference type="SUPFAM" id="SSF54427">
    <property type="entry name" value="NTF2-like"/>
    <property type="match status" value="1"/>
</dbReference>
<organism evidence="2 3">
    <name type="scientific">Sphingobium baderi</name>
    <dbReference type="NCBI Taxonomy" id="1332080"/>
    <lineage>
        <taxon>Bacteria</taxon>
        <taxon>Pseudomonadati</taxon>
        <taxon>Pseudomonadota</taxon>
        <taxon>Alphaproteobacteria</taxon>
        <taxon>Sphingomonadales</taxon>
        <taxon>Sphingomonadaceae</taxon>
        <taxon>Sphingobium</taxon>
    </lineage>
</organism>
<name>A0A0S3EYP2_9SPHN</name>
<dbReference type="EMBL" id="CP013264">
    <property type="protein sequence ID" value="ALR20563.1"/>
    <property type="molecule type" value="Genomic_DNA"/>
</dbReference>
<dbReference type="InterPro" id="IPR032710">
    <property type="entry name" value="NTF2-like_dom_sf"/>
</dbReference>
<accession>A0A0S3EYP2</accession>
<dbReference type="AlphaFoldDB" id="A0A0S3EYP2"/>
<evidence type="ECO:0000313" key="3">
    <source>
        <dbReference type="Proteomes" id="UP000056968"/>
    </source>
</evidence>
<keyword evidence="3" id="KW-1185">Reference proteome</keyword>
<sequence length="128" mass="14094">MNIGIPPTQTGPSFLEAIAAGDLATLDAMLAPTATWWVQGWGELDRNALLQGLANTIRRSNERMLTISRMTAEGDRIAIEAEGRFSFAEGLYCNSYVYIFVIDRLGRIVEGREYLDTAVAAQFYPGSD</sequence>
<dbReference type="Pfam" id="PF12680">
    <property type="entry name" value="SnoaL_2"/>
    <property type="match status" value="1"/>
</dbReference>
<protein>
    <recommendedName>
        <fullName evidence="1">SnoaL-like domain-containing protein</fullName>
    </recommendedName>
</protein>
<dbReference type="Proteomes" id="UP000056968">
    <property type="component" value="Chromosome"/>
</dbReference>
<dbReference type="Gene3D" id="3.10.450.50">
    <property type="match status" value="1"/>
</dbReference>
<reference evidence="2 3" key="1">
    <citation type="submission" date="2015-11" db="EMBL/GenBank/DDBJ databases">
        <title>A Two-component Flavoprotein Monooxygenase System MeaXY Responsible for para-Hydroxylation of 2-Methyl-6-ethylaniline and 2,6-Diethylaniline in Sphingobium baderi DE-13.</title>
        <authorList>
            <person name="Cheng M."/>
            <person name="Meng Q."/>
            <person name="Yang Y."/>
            <person name="Chu C."/>
            <person name="Yan X."/>
            <person name="He J."/>
            <person name="Li S."/>
        </authorList>
    </citation>
    <scope>NUCLEOTIDE SEQUENCE [LARGE SCALE GENOMIC DNA]</scope>
    <source>
        <strain evidence="2 3">DE-13</strain>
    </source>
</reference>
<gene>
    <name evidence="2" type="ORF">ATN00_09850</name>
</gene>
<dbReference type="RefSeq" id="WP_062064300.1">
    <property type="nucleotide sequence ID" value="NZ_CP013264.1"/>
</dbReference>
<feature type="domain" description="SnoaL-like" evidence="1">
    <location>
        <begin position="14"/>
        <end position="110"/>
    </location>
</feature>
<dbReference type="InterPro" id="IPR037401">
    <property type="entry name" value="SnoaL-like"/>
</dbReference>
<evidence type="ECO:0000259" key="1">
    <source>
        <dbReference type="Pfam" id="PF12680"/>
    </source>
</evidence>